<reference evidence="2" key="1">
    <citation type="submission" date="2022-11" db="UniProtKB">
        <authorList>
            <consortium name="WormBaseParasite"/>
        </authorList>
    </citation>
    <scope>IDENTIFICATION</scope>
</reference>
<sequence length="63" mass="6778">SRAVQSEATWVRPVFNVPLRAFEFCSDATDAGTGTVVPVPVVVFTVSSLLDEDNFSLSIECSL</sequence>
<name>A0A915INN5_ROMCU</name>
<organism evidence="1 2">
    <name type="scientific">Romanomermis culicivorax</name>
    <name type="common">Nematode worm</name>
    <dbReference type="NCBI Taxonomy" id="13658"/>
    <lineage>
        <taxon>Eukaryota</taxon>
        <taxon>Metazoa</taxon>
        <taxon>Ecdysozoa</taxon>
        <taxon>Nematoda</taxon>
        <taxon>Enoplea</taxon>
        <taxon>Dorylaimia</taxon>
        <taxon>Mermithida</taxon>
        <taxon>Mermithoidea</taxon>
        <taxon>Mermithidae</taxon>
        <taxon>Romanomermis</taxon>
    </lineage>
</organism>
<dbReference type="Proteomes" id="UP000887565">
    <property type="component" value="Unplaced"/>
</dbReference>
<protein>
    <submittedName>
        <fullName evidence="2">Uncharacterized protein</fullName>
    </submittedName>
</protein>
<evidence type="ECO:0000313" key="2">
    <source>
        <dbReference type="WBParaSite" id="nRc.2.0.1.t15597-RA"/>
    </source>
</evidence>
<dbReference type="AlphaFoldDB" id="A0A915INN5"/>
<accession>A0A915INN5</accession>
<evidence type="ECO:0000313" key="1">
    <source>
        <dbReference type="Proteomes" id="UP000887565"/>
    </source>
</evidence>
<proteinExistence type="predicted"/>
<dbReference type="WBParaSite" id="nRc.2.0.1.t15597-RA">
    <property type="protein sequence ID" value="nRc.2.0.1.t15597-RA"/>
    <property type="gene ID" value="nRc.2.0.1.g15597"/>
</dbReference>
<keyword evidence="1" id="KW-1185">Reference proteome</keyword>